<feature type="region of interest" description="Disordered" evidence="1">
    <location>
        <begin position="53"/>
        <end position="74"/>
    </location>
</feature>
<dbReference type="OrthoDB" id="16535at2759"/>
<evidence type="ECO:0000256" key="1">
    <source>
        <dbReference type="SAM" id="MobiDB-lite"/>
    </source>
</evidence>
<feature type="region of interest" description="Disordered" evidence="1">
    <location>
        <begin position="1"/>
        <end position="25"/>
    </location>
</feature>
<evidence type="ECO:0000313" key="2">
    <source>
        <dbReference type="EMBL" id="KAG1334961.1"/>
    </source>
</evidence>
<reference evidence="2" key="1">
    <citation type="journal article" date="2017" name="Gigascience">
        <title>The genome draft of coconut (Cocos nucifera).</title>
        <authorList>
            <person name="Xiao Y."/>
            <person name="Xu P."/>
            <person name="Fan H."/>
            <person name="Baudouin L."/>
            <person name="Xia W."/>
            <person name="Bocs S."/>
            <person name="Xu J."/>
            <person name="Li Q."/>
            <person name="Guo A."/>
            <person name="Zhou L."/>
            <person name="Li J."/>
            <person name="Wu Y."/>
            <person name="Ma Z."/>
            <person name="Armero A."/>
            <person name="Issali A.E."/>
            <person name="Liu N."/>
            <person name="Peng M."/>
            <person name="Yang Y."/>
        </authorList>
    </citation>
    <scope>NUCLEOTIDE SEQUENCE</scope>
    <source>
        <tissue evidence="2">Spear leaf of Hainan Tall coconut</tissue>
    </source>
</reference>
<comment type="caution">
    <text evidence="2">The sequence shown here is derived from an EMBL/GenBank/DDBJ whole genome shotgun (WGS) entry which is preliminary data.</text>
</comment>
<reference evidence="2" key="2">
    <citation type="submission" date="2019-07" db="EMBL/GenBank/DDBJ databases">
        <authorList>
            <person name="Yang Y."/>
            <person name="Bocs S."/>
            <person name="Baudouin L."/>
        </authorList>
    </citation>
    <scope>NUCLEOTIDE SEQUENCE</scope>
    <source>
        <tissue evidence="2">Spear leaf of Hainan Tall coconut</tissue>
    </source>
</reference>
<accession>A0A8K0MZH0</accession>
<gene>
    <name evidence="2" type="ORF">COCNU_03G010800</name>
</gene>
<name>A0A8K0MZH0_COCNU</name>
<dbReference type="AlphaFoldDB" id="A0A8K0MZH0"/>
<sequence length="187" mass="20863">MGLVGVGNPKPKQTTHLPPSAVSQALRNPPSIRRFAAMRGLLMRVLRPSKSSIPRASLRHPPLPPPSLSSSSSRKPYFRGGGFFSHETLTQEVIPGDFLKWATVGSQRGSRFAAGYTPLQPKPLDSIIDIERAKTRSTEDLVSIWDDFRCHTSSSLALRIIRREEHKQVLISLSPITHSFQKARMWC</sequence>
<organism evidence="2 3">
    <name type="scientific">Cocos nucifera</name>
    <name type="common">Coconut palm</name>
    <dbReference type="NCBI Taxonomy" id="13894"/>
    <lineage>
        <taxon>Eukaryota</taxon>
        <taxon>Viridiplantae</taxon>
        <taxon>Streptophyta</taxon>
        <taxon>Embryophyta</taxon>
        <taxon>Tracheophyta</taxon>
        <taxon>Spermatophyta</taxon>
        <taxon>Magnoliopsida</taxon>
        <taxon>Liliopsida</taxon>
        <taxon>Arecaceae</taxon>
        <taxon>Arecoideae</taxon>
        <taxon>Cocoseae</taxon>
        <taxon>Attaleinae</taxon>
        <taxon>Cocos</taxon>
    </lineage>
</organism>
<feature type="compositionally biased region" description="Polar residues" evidence="1">
    <location>
        <begin position="11"/>
        <end position="25"/>
    </location>
</feature>
<protein>
    <submittedName>
        <fullName evidence="2">Uncharacterized protein</fullName>
    </submittedName>
</protein>
<dbReference type="Proteomes" id="UP000797356">
    <property type="component" value="Chromosome 3"/>
</dbReference>
<keyword evidence="3" id="KW-1185">Reference proteome</keyword>
<evidence type="ECO:0000313" key="3">
    <source>
        <dbReference type="Proteomes" id="UP000797356"/>
    </source>
</evidence>
<dbReference type="EMBL" id="CM017874">
    <property type="protein sequence ID" value="KAG1334961.1"/>
    <property type="molecule type" value="Genomic_DNA"/>
</dbReference>
<proteinExistence type="predicted"/>